<reference evidence="2 3" key="1">
    <citation type="journal article" date="2013" name="J. Virol.">
        <title>New Insights into the Evolution of Entomopoxvirinae from the Complete Genome Sequences of Four Entomopoxviruses Infecting Adoxophyes honmai, Choristoneura biennis, Choristoneura rosaceana, and Mythimna separata.</title>
        <authorList>
            <person name="Theze J."/>
            <person name="Takatsuka J."/>
            <person name="Li Z."/>
            <person name="Gallais J."/>
            <person name="Doucet D."/>
            <person name="Arif B."/>
            <person name="Nakai M."/>
            <person name="Herniou E.A."/>
        </authorList>
    </citation>
    <scope>NUCLEOTIDE SEQUENCE [LARGE SCALE GENOMIC DNA]</scope>
</reference>
<gene>
    <name evidence="2" type="ORF">MYSEV_090</name>
</gene>
<dbReference type="Gene3D" id="3.80.10.10">
    <property type="entry name" value="Ribonuclease Inhibitor"/>
    <property type="match status" value="1"/>
</dbReference>
<name>A0A916NYC0_9POXV</name>
<keyword evidence="3" id="KW-1185">Reference proteome</keyword>
<dbReference type="InterPro" id="IPR032675">
    <property type="entry name" value="LRR_dom_sf"/>
</dbReference>
<dbReference type="EMBL" id="HF679134">
    <property type="protein sequence ID" value="CCU56288.1"/>
    <property type="molecule type" value="Genomic_DNA"/>
</dbReference>
<accession>A0A916NYC0</accession>
<dbReference type="RefSeq" id="YP_008003607.1">
    <property type="nucleotide sequence ID" value="NC_021246.1"/>
</dbReference>
<dbReference type="GeneID" id="15613712"/>
<evidence type="ECO:0000256" key="1">
    <source>
        <dbReference type="SAM" id="Phobius"/>
    </source>
</evidence>
<sequence>MEITKESILKMIENPYNIIKYSVIKDYIREFGNLIERLEIDTNNYCNLYNFANLKFLKIIDNSKVEKNIVYRRFYQRIYKLYYYMDAISMIIYFYKKLNNLKTLRIFTNSASKTNLSSVIFPKTLNIIQFDNIGKLENYDFIKNLDNLKYLEIDKPCNELLPKKYKKLNINFSIPLNYLDNLEVLKIKNITINEDFIKNLPINLKDLYLVDCEFEGMDFNLEYINKLNVLHMKCMTIFDEITIKLPNNIKEINLTETYTPNYDFLEKLPNLIKLFIDPDDLHICKNLELKNINYTDIEYMNDIYEDCENGSKYFRESNSYRF</sequence>
<evidence type="ECO:0000313" key="2">
    <source>
        <dbReference type="EMBL" id="CCU56288.1"/>
    </source>
</evidence>
<proteinExistence type="predicted"/>
<protein>
    <submittedName>
        <fullName evidence="2">Leucine rich repeat gene family</fullName>
    </submittedName>
</protein>
<dbReference type="Proteomes" id="UP000792671">
    <property type="component" value="Genome"/>
</dbReference>
<keyword evidence="1" id="KW-1133">Transmembrane helix</keyword>
<dbReference type="KEGG" id="vg:15613712"/>
<evidence type="ECO:0000313" key="3">
    <source>
        <dbReference type="Proteomes" id="UP000792671"/>
    </source>
</evidence>
<keyword evidence="1" id="KW-0812">Transmembrane</keyword>
<feature type="transmembrane region" description="Helical" evidence="1">
    <location>
        <begin position="81"/>
        <end position="98"/>
    </location>
</feature>
<dbReference type="SUPFAM" id="SSF52047">
    <property type="entry name" value="RNI-like"/>
    <property type="match status" value="1"/>
</dbReference>
<keyword evidence="1" id="KW-0472">Membrane</keyword>
<organism evidence="2 3">
    <name type="scientific">Mythimna separata entomopoxvirus 'L'</name>
    <dbReference type="NCBI Taxonomy" id="1293572"/>
    <lineage>
        <taxon>Viruses</taxon>
        <taxon>Varidnaviria</taxon>
        <taxon>Bamfordvirae</taxon>
        <taxon>Nucleocytoviricota</taxon>
        <taxon>Pokkesviricetes</taxon>
        <taxon>Chitovirales</taxon>
        <taxon>Poxviridae</taxon>
        <taxon>Entomopoxvirinae</taxon>
        <taxon>Betaentomopoxvirus</taxon>
        <taxon>Betaentomopoxvirus mseparata</taxon>
        <taxon>Mythimna separata entomopoxvirus</taxon>
    </lineage>
</organism>